<keyword evidence="1" id="KW-0282">Flagellum</keyword>
<evidence type="ECO:0000313" key="2">
    <source>
        <dbReference type="Proteomes" id="UP000430222"/>
    </source>
</evidence>
<keyword evidence="1" id="KW-0966">Cell projection</keyword>
<organism evidence="1 2">
    <name type="scientific">Selenomonas montiformis</name>
    <dbReference type="NCBI Taxonomy" id="2652285"/>
    <lineage>
        <taxon>Bacteria</taxon>
        <taxon>Bacillati</taxon>
        <taxon>Bacillota</taxon>
        <taxon>Negativicutes</taxon>
        <taxon>Selenomonadales</taxon>
        <taxon>Selenomonadaceae</taxon>
        <taxon>Selenomonas</taxon>
    </lineage>
</organism>
<keyword evidence="1" id="KW-0969">Cilium</keyword>
<reference evidence="1 2" key="1">
    <citation type="submission" date="2019-08" db="EMBL/GenBank/DDBJ databases">
        <title>In-depth cultivation of the pig gut microbiome towards novel bacterial diversity and tailored functional studies.</title>
        <authorList>
            <person name="Wylensek D."/>
            <person name="Hitch T.C.A."/>
            <person name="Clavel T."/>
        </authorList>
    </citation>
    <scope>NUCLEOTIDE SEQUENCE [LARGE SCALE GENOMIC DNA]</scope>
    <source>
        <strain evidence="2">WCA-380-WT-3B3</strain>
    </source>
</reference>
<dbReference type="Pfam" id="PF05130">
    <property type="entry name" value="FlgN"/>
    <property type="match status" value="1"/>
</dbReference>
<dbReference type="GO" id="GO:0044780">
    <property type="term" value="P:bacterial-type flagellum assembly"/>
    <property type="evidence" value="ECO:0007669"/>
    <property type="project" value="InterPro"/>
</dbReference>
<name>A0A6I2UX90_9FIRM</name>
<dbReference type="Gene3D" id="1.20.58.300">
    <property type="entry name" value="FlgN-like"/>
    <property type="match status" value="1"/>
</dbReference>
<dbReference type="EMBL" id="VUNL01000007">
    <property type="protein sequence ID" value="MSV24989.1"/>
    <property type="molecule type" value="Genomic_DNA"/>
</dbReference>
<protein>
    <submittedName>
        <fullName evidence="1">Flagellar protein FlgN</fullName>
    </submittedName>
</protein>
<keyword evidence="2" id="KW-1185">Reference proteome</keyword>
<gene>
    <name evidence="1" type="ORF">FYJ78_07300</name>
</gene>
<proteinExistence type="predicted"/>
<dbReference type="AlphaFoldDB" id="A0A6I2UX90"/>
<dbReference type="RefSeq" id="WP_154620765.1">
    <property type="nucleotide sequence ID" value="NZ_CBCTNG010000001.1"/>
</dbReference>
<sequence>MNDAIRLLRAQLLLSEECLERLAAVKKALQENTDGTEVTASVQALEPVLSRLGQLEKLREGFLQKSGKPRMTAYAAGMPNTEDRDAVMRLLHKVQEQEQSMKKELASAQSLLRRSKDFMDFHINVMTRTAASDTYTPPGTSEAEGRRGIRMFDANI</sequence>
<dbReference type="InterPro" id="IPR007809">
    <property type="entry name" value="FlgN-like"/>
</dbReference>
<accession>A0A6I2UX90</accession>
<dbReference type="Proteomes" id="UP000430222">
    <property type="component" value="Unassembled WGS sequence"/>
</dbReference>
<comment type="caution">
    <text evidence="1">The sequence shown here is derived from an EMBL/GenBank/DDBJ whole genome shotgun (WGS) entry which is preliminary data.</text>
</comment>
<evidence type="ECO:0000313" key="1">
    <source>
        <dbReference type="EMBL" id="MSV24989.1"/>
    </source>
</evidence>